<accession>A0ABU5MSD8</accession>
<sequence>METEKVNVLYDKNGQAVRVQLDFDLYQWLINQVAEPEQSFVAAAR</sequence>
<keyword evidence="2" id="KW-1185">Reference proteome</keyword>
<dbReference type="RefSeq" id="WP_322606922.1">
    <property type="nucleotide sequence ID" value="NZ_JARVCO010000002.1"/>
</dbReference>
<protein>
    <submittedName>
        <fullName evidence="1">Uncharacterized protein</fullName>
    </submittedName>
</protein>
<gene>
    <name evidence="1" type="ORF">P9H32_00630</name>
</gene>
<proteinExistence type="predicted"/>
<dbReference type="EMBL" id="JARVCO010000002">
    <property type="protein sequence ID" value="MDZ8117117.1"/>
    <property type="molecule type" value="Genomic_DNA"/>
</dbReference>
<reference evidence="1 2" key="1">
    <citation type="journal article" date="2024" name="Appl. Environ. Microbiol.">
        <title>Pontiella agarivorans sp. nov., a novel marine anaerobic bacterium capable of degrading macroalgal polysaccharides and fixing nitrogen.</title>
        <authorList>
            <person name="Liu N."/>
            <person name="Kivenson V."/>
            <person name="Peng X."/>
            <person name="Cui Z."/>
            <person name="Lankiewicz T.S."/>
            <person name="Gosselin K.M."/>
            <person name="English C.J."/>
            <person name="Blair E.M."/>
            <person name="O'Malley M.A."/>
            <person name="Valentine D.L."/>
        </authorList>
    </citation>
    <scope>NUCLEOTIDE SEQUENCE [LARGE SCALE GENOMIC DNA]</scope>
    <source>
        <strain evidence="1 2">NLcol2</strain>
    </source>
</reference>
<organism evidence="1 2">
    <name type="scientific">Pontiella agarivorans</name>
    <dbReference type="NCBI Taxonomy" id="3038953"/>
    <lineage>
        <taxon>Bacteria</taxon>
        <taxon>Pseudomonadati</taxon>
        <taxon>Kiritimatiellota</taxon>
        <taxon>Kiritimatiellia</taxon>
        <taxon>Kiritimatiellales</taxon>
        <taxon>Pontiellaceae</taxon>
        <taxon>Pontiella</taxon>
    </lineage>
</organism>
<evidence type="ECO:0000313" key="2">
    <source>
        <dbReference type="Proteomes" id="UP001290861"/>
    </source>
</evidence>
<name>A0ABU5MSD8_9BACT</name>
<evidence type="ECO:0000313" key="1">
    <source>
        <dbReference type="EMBL" id="MDZ8117117.1"/>
    </source>
</evidence>
<dbReference type="Proteomes" id="UP001290861">
    <property type="component" value="Unassembled WGS sequence"/>
</dbReference>
<comment type="caution">
    <text evidence="1">The sequence shown here is derived from an EMBL/GenBank/DDBJ whole genome shotgun (WGS) entry which is preliminary data.</text>
</comment>